<reference evidence="2 3" key="1">
    <citation type="submission" date="2019-06" db="EMBL/GenBank/DDBJ databases">
        <title>Genome Sequence of the Brown Rot Fungal Pathogen Monilinia fructicola.</title>
        <authorList>
            <person name="De Miccolis Angelini R.M."/>
            <person name="Landi L."/>
            <person name="Abate D."/>
            <person name="Pollastro S."/>
            <person name="Romanazzi G."/>
            <person name="Faretra F."/>
        </authorList>
    </citation>
    <scope>NUCLEOTIDE SEQUENCE [LARGE SCALE GENOMIC DNA]</scope>
    <source>
        <strain evidence="2 3">Mfrc123</strain>
    </source>
</reference>
<keyword evidence="3" id="KW-1185">Reference proteome</keyword>
<accession>A0A5M9K4W4</accession>
<sequence length="256" mass="28561">MAIFTKARLPLRPNQEDLKPRQAPKSPGTTNHSLPELPDNLFPIVLVLFHDTIIPSNTSKMDMEMDAPLLRPTTSTSTHTSSTTSTHHSFEFRRSRPFSTYSSPFSHSKFPTLSPRSSGSSISSTSSTPCSSSQTLDPSCLKSSSTTLSRTRSIYTKLNTEVQSMKLKLSLSTRRKKGNGKEGRWVKIEGEGENERRVEMVWRRMDGGQGMIPYGGVGRNRLDCHLTIDATDVRDDNNIAKASLNLRIEEIYICIP</sequence>
<proteinExistence type="predicted"/>
<protein>
    <submittedName>
        <fullName evidence="2">Uncharacterized protein</fullName>
    </submittedName>
</protein>
<feature type="compositionally biased region" description="Low complexity" evidence="1">
    <location>
        <begin position="73"/>
        <end position="87"/>
    </location>
</feature>
<dbReference type="Proteomes" id="UP000322873">
    <property type="component" value="Unassembled WGS sequence"/>
</dbReference>
<dbReference type="VEuPathDB" id="FungiDB:MFRU_014g01910"/>
<feature type="compositionally biased region" description="Low complexity" evidence="1">
    <location>
        <begin position="111"/>
        <end position="133"/>
    </location>
</feature>
<organism evidence="2 3">
    <name type="scientific">Monilinia fructicola</name>
    <name type="common">Brown rot fungus</name>
    <name type="synonym">Ciboria fructicola</name>
    <dbReference type="NCBI Taxonomy" id="38448"/>
    <lineage>
        <taxon>Eukaryota</taxon>
        <taxon>Fungi</taxon>
        <taxon>Dikarya</taxon>
        <taxon>Ascomycota</taxon>
        <taxon>Pezizomycotina</taxon>
        <taxon>Leotiomycetes</taxon>
        <taxon>Helotiales</taxon>
        <taxon>Sclerotiniaceae</taxon>
        <taxon>Monilinia</taxon>
    </lineage>
</organism>
<comment type="caution">
    <text evidence="2">The sequence shown here is derived from an EMBL/GenBank/DDBJ whole genome shotgun (WGS) entry which is preliminary data.</text>
</comment>
<dbReference type="AlphaFoldDB" id="A0A5M9K4W4"/>
<dbReference type="EMBL" id="VICG01000001">
    <property type="protein sequence ID" value="KAA8576651.1"/>
    <property type="molecule type" value="Genomic_DNA"/>
</dbReference>
<feature type="compositionally biased region" description="Polar residues" evidence="1">
    <location>
        <begin position="97"/>
        <end position="106"/>
    </location>
</feature>
<feature type="region of interest" description="Disordered" evidence="1">
    <location>
        <begin position="1"/>
        <end position="36"/>
    </location>
</feature>
<evidence type="ECO:0000313" key="3">
    <source>
        <dbReference type="Proteomes" id="UP000322873"/>
    </source>
</evidence>
<evidence type="ECO:0000256" key="1">
    <source>
        <dbReference type="SAM" id="MobiDB-lite"/>
    </source>
</evidence>
<name>A0A5M9K4W4_MONFR</name>
<feature type="region of interest" description="Disordered" evidence="1">
    <location>
        <begin position="70"/>
        <end position="144"/>
    </location>
</feature>
<gene>
    <name evidence="2" type="ORF">EYC84_006739</name>
</gene>
<evidence type="ECO:0000313" key="2">
    <source>
        <dbReference type="EMBL" id="KAA8576651.1"/>
    </source>
</evidence>